<accession>A0A411E8J1</accession>
<dbReference type="KEGG" id="mur:EQY75_05530"/>
<dbReference type="InterPro" id="IPR000653">
    <property type="entry name" value="DegT/StrS_aminotransferase"/>
</dbReference>
<dbReference type="EMBL" id="CP035544">
    <property type="protein sequence ID" value="QBA64045.1"/>
    <property type="molecule type" value="Genomic_DNA"/>
</dbReference>
<name>A0A411E8J1_9FLAO</name>
<dbReference type="GO" id="GO:0000271">
    <property type="term" value="P:polysaccharide biosynthetic process"/>
    <property type="evidence" value="ECO:0007669"/>
    <property type="project" value="TreeGrafter"/>
</dbReference>
<dbReference type="SUPFAM" id="SSF53383">
    <property type="entry name" value="PLP-dependent transferases"/>
    <property type="match status" value="1"/>
</dbReference>
<organism evidence="5 6">
    <name type="scientific">Muriicola soli</name>
    <dbReference type="NCBI Taxonomy" id="2507538"/>
    <lineage>
        <taxon>Bacteria</taxon>
        <taxon>Pseudomonadati</taxon>
        <taxon>Bacteroidota</taxon>
        <taxon>Flavobacteriia</taxon>
        <taxon>Flavobacteriales</taxon>
        <taxon>Flavobacteriaceae</taxon>
        <taxon>Muriicola</taxon>
    </lineage>
</organism>
<comment type="similarity">
    <text evidence="1 4">Belongs to the DegT/DnrJ/EryC1 family.</text>
</comment>
<proteinExistence type="inferred from homology"/>
<keyword evidence="3 4" id="KW-0663">Pyridoxal phosphate</keyword>
<dbReference type="GO" id="GO:0008483">
    <property type="term" value="F:transaminase activity"/>
    <property type="evidence" value="ECO:0007669"/>
    <property type="project" value="UniProtKB-KW"/>
</dbReference>
<feature type="modified residue" description="N6-(pyridoxal phosphate)lysine" evidence="3">
    <location>
        <position position="186"/>
    </location>
</feature>
<dbReference type="Gene3D" id="3.90.1150.10">
    <property type="entry name" value="Aspartate Aminotransferase, domain 1"/>
    <property type="match status" value="1"/>
</dbReference>
<dbReference type="CDD" id="cd00616">
    <property type="entry name" value="AHBA_syn"/>
    <property type="match status" value="1"/>
</dbReference>
<dbReference type="AlphaFoldDB" id="A0A411E8J1"/>
<dbReference type="GO" id="GO:0030170">
    <property type="term" value="F:pyridoxal phosphate binding"/>
    <property type="evidence" value="ECO:0007669"/>
    <property type="project" value="TreeGrafter"/>
</dbReference>
<evidence type="ECO:0000256" key="1">
    <source>
        <dbReference type="ARBA" id="ARBA00037999"/>
    </source>
</evidence>
<evidence type="ECO:0000256" key="4">
    <source>
        <dbReference type="RuleBase" id="RU004508"/>
    </source>
</evidence>
<dbReference type="InterPro" id="IPR015421">
    <property type="entry name" value="PyrdxlP-dep_Trfase_major"/>
</dbReference>
<dbReference type="PANTHER" id="PTHR30244">
    <property type="entry name" value="TRANSAMINASE"/>
    <property type="match status" value="1"/>
</dbReference>
<dbReference type="InterPro" id="IPR015422">
    <property type="entry name" value="PyrdxlP-dep_Trfase_small"/>
</dbReference>
<dbReference type="OrthoDB" id="9804264at2"/>
<dbReference type="PANTHER" id="PTHR30244:SF34">
    <property type="entry name" value="DTDP-4-AMINO-4,6-DIDEOXYGALACTOSE TRANSAMINASE"/>
    <property type="match status" value="1"/>
</dbReference>
<evidence type="ECO:0000313" key="5">
    <source>
        <dbReference type="EMBL" id="QBA64045.1"/>
    </source>
</evidence>
<gene>
    <name evidence="5" type="ORF">EQY75_05530</name>
</gene>
<evidence type="ECO:0000256" key="2">
    <source>
        <dbReference type="PIRSR" id="PIRSR000390-1"/>
    </source>
</evidence>
<reference evidence="5 6" key="1">
    <citation type="submission" date="2019-01" db="EMBL/GenBank/DDBJ databases">
        <title>Muriicola soli sp. nov., isolated from soil.</title>
        <authorList>
            <person name="Kang H.J."/>
            <person name="Kim S.B."/>
        </authorList>
    </citation>
    <scope>NUCLEOTIDE SEQUENCE [LARGE SCALE GENOMIC DNA]</scope>
    <source>
        <strain evidence="5 6">MMS17-SY002</strain>
    </source>
</reference>
<keyword evidence="6" id="KW-1185">Reference proteome</keyword>
<dbReference type="InterPro" id="IPR015424">
    <property type="entry name" value="PyrdxlP-dep_Trfase"/>
</dbReference>
<protein>
    <submittedName>
        <fullName evidence="5">DegT/DnrJ/EryC1/StrS family aminotransferase</fullName>
    </submittedName>
</protein>
<dbReference type="RefSeq" id="WP_129603599.1">
    <property type="nucleotide sequence ID" value="NZ_CP035544.1"/>
</dbReference>
<dbReference type="PIRSF" id="PIRSF000390">
    <property type="entry name" value="PLP_StrS"/>
    <property type="match status" value="1"/>
</dbReference>
<evidence type="ECO:0000313" key="6">
    <source>
        <dbReference type="Proteomes" id="UP000290889"/>
    </source>
</evidence>
<dbReference type="Proteomes" id="UP000290889">
    <property type="component" value="Chromosome"/>
</dbReference>
<dbReference type="Gene3D" id="3.40.640.10">
    <property type="entry name" value="Type I PLP-dependent aspartate aminotransferase-like (Major domain)"/>
    <property type="match status" value="1"/>
</dbReference>
<evidence type="ECO:0000256" key="3">
    <source>
        <dbReference type="PIRSR" id="PIRSR000390-2"/>
    </source>
</evidence>
<dbReference type="Pfam" id="PF01041">
    <property type="entry name" value="DegT_DnrJ_EryC1"/>
    <property type="match status" value="1"/>
</dbReference>
<keyword evidence="5" id="KW-0808">Transferase</keyword>
<sequence>MPGFEMFGALERAEVQEVLDSGVLMRYGFDGMRNNCWKARELEEAMAARMQTKFAHTVSSGTAALTVAMASAGIGVGDEVIIPTFTFVASFEAVLALGAIPVLADIDDTLCLNPQTVEKQITDKTKAIMPVHMCGSMADLKPLKMLCDKHKLILIEDACQAIGGSYDGKPLGSYGDLGCFSFDYVKTITCGEGGGIITDNHSYYKNADHYSDHGHDHVGKDRGAESHPFLGYNYRISELNAAVGVAQIKRLDDFLKVQQKNYSLLEASLADIEGITFRKVPETGVQNYSFLNFFLPSEDLARRAHKALLTAGVDACFYWYDNNWHYYRKWEHLTGPKSLGPLSDQVTQRISEQTRSGFSASDHWMGRTISCLVKLSWSREEVNRRASLMQKVLREILIKV</sequence>
<keyword evidence="5" id="KW-0032">Aminotransferase</keyword>
<feature type="active site" description="Proton acceptor" evidence="2">
    <location>
        <position position="186"/>
    </location>
</feature>